<name>A0AAD9XGN9_9ROSI</name>
<evidence type="ECO:0000259" key="1">
    <source>
        <dbReference type="Pfam" id="PF09331"/>
    </source>
</evidence>
<dbReference type="PANTHER" id="PTHR48449">
    <property type="entry name" value="DUF1985 DOMAIN-CONTAINING PROTEIN"/>
    <property type="match status" value="1"/>
</dbReference>
<dbReference type="AlphaFoldDB" id="A0AAD9XGN9"/>
<protein>
    <recommendedName>
        <fullName evidence="1">DUF1985 domain-containing protein</fullName>
    </recommendedName>
</protein>
<dbReference type="InterPro" id="IPR015410">
    <property type="entry name" value="DUF1985"/>
</dbReference>
<comment type="caution">
    <text evidence="2">The sequence shown here is derived from an EMBL/GenBank/DDBJ whole genome shotgun (WGS) entry which is preliminary data.</text>
</comment>
<feature type="domain" description="DUF1985" evidence="1">
    <location>
        <begin position="17"/>
        <end position="111"/>
    </location>
</feature>
<evidence type="ECO:0000313" key="3">
    <source>
        <dbReference type="Proteomes" id="UP001280121"/>
    </source>
</evidence>
<reference evidence="2" key="1">
    <citation type="journal article" date="2023" name="Plant J.">
        <title>Genome sequences and population genomics provide insights into the demographic history, inbreeding, and mutation load of two 'living fossil' tree species of Dipteronia.</title>
        <authorList>
            <person name="Feng Y."/>
            <person name="Comes H.P."/>
            <person name="Chen J."/>
            <person name="Zhu S."/>
            <person name="Lu R."/>
            <person name="Zhang X."/>
            <person name="Li P."/>
            <person name="Qiu J."/>
            <person name="Olsen K.M."/>
            <person name="Qiu Y."/>
        </authorList>
    </citation>
    <scope>NUCLEOTIDE SEQUENCE</scope>
    <source>
        <strain evidence="2">KIB01</strain>
    </source>
</reference>
<evidence type="ECO:0000313" key="2">
    <source>
        <dbReference type="EMBL" id="KAK2659015.1"/>
    </source>
</evidence>
<feature type="non-terminal residue" evidence="2">
    <location>
        <position position="1"/>
    </location>
</feature>
<dbReference type="EMBL" id="JANJYI010000002">
    <property type="protein sequence ID" value="KAK2659015.1"/>
    <property type="molecule type" value="Genomic_DNA"/>
</dbReference>
<dbReference type="Proteomes" id="UP001280121">
    <property type="component" value="Unassembled WGS sequence"/>
</dbReference>
<gene>
    <name evidence="2" type="ORF">Ddye_005548</name>
</gene>
<accession>A0AAD9XGN9</accession>
<dbReference type="PANTHER" id="PTHR48449:SF1">
    <property type="entry name" value="DUF1985 DOMAIN-CONTAINING PROTEIN"/>
    <property type="match status" value="1"/>
</dbReference>
<dbReference type="Pfam" id="PF09331">
    <property type="entry name" value="DUF1985"/>
    <property type="match status" value="1"/>
</dbReference>
<keyword evidence="3" id="KW-1185">Reference proteome</keyword>
<organism evidence="2 3">
    <name type="scientific">Dipteronia dyeriana</name>
    <dbReference type="NCBI Taxonomy" id="168575"/>
    <lineage>
        <taxon>Eukaryota</taxon>
        <taxon>Viridiplantae</taxon>
        <taxon>Streptophyta</taxon>
        <taxon>Embryophyta</taxon>
        <taxon>Tracheophyta</taxon>
        <taxon>Spermatophyta</taxon>
        <taxon>Magnoliopsida</taxon>
        <taxon>eudicotyledons</taxon>
        <taxon>Gunneridae</taxon>
        <taxon>Pentapetalae</taxon>
        <taxon>rosids</taxon>
        <taxon>malvids</taxon>
        <taxon>Sapindales</taxon>
        <taxon>Sapindaceae</taxon>
        <taxon>Hippocastanoideae</taxon>
        <taxon>Acereae</taxon>
        <taxon>Dipteronia</taxon>
    </lineage>
</organism>
<sequence>FGRPMYFSAKVCHSLLKREIVVKNACPNEIWFGLGNRHVRFGKQEFCLVMGIAFGEIPVDVINKYHHIQDVIHERYFNGRSTHVDKLVARFQQCNFQRSGDPIRLALLLFV</sequence>
<proteinExistence type="predicted"/>